<dbReference type="PANTHER" id="PTHR32309:SF13">
    <property type="entry name" value="FERRIC ENTEROBACTIN TRANSPORT PROTEIN FEPE"/>
    <property type="match status" value="1"/>
</dbReference>
<evidence type="ECO:0000256" key="4">
    <source>
        <dbReference type="ARBA" id="ARBA00022692"/>
    </source>
</evidence>
<keyword evidence="10" id="KW-1185">Reference proteome</keyword>
<dbReference type="PANTHER" id="PTHR32309">
    <property type="entry name" value="TYROSINE-PROTEIN KINASE"/>
    <property type="match status" value="1"/>
</dbReference>
<dbReference type="RefSeq" id="WP_005210501.1">
    <property type="nucleotide sequence ID" value="NZ_KB291607.1"/>
</dbReference>
<dbReference type="AlphaFoldDB" id="L1QMW8"/>
<keyword evidence="6 7" id="KW-0472">Membrane</keyword>
<keyword evidence="4 7" id="KW-0812">Transmembrane</keyword>
<gene>
    <name evidence="9" type="ORF">HMPREF0216_00429</name>
</gene>
<feature type="transmembrane region" description="Helical" evidence="7">
    <location>
        <begin position="20"/>
        <end position="41"/>
    </location>
</feature>
<comment type="caution">
    <text evidence="9">The sequence shown here is derived from an EMBL/GenBank/DDBJ whole genome shotgun (WGS) entry which is preliminary data.</text>
</comment>
<dbReference type="Proteomes" id="UP000010420">
    <property type="component" value="Unassembled WGS sequence"/>
</dbReference>
<dbReference type="Pfam" id="PF02706">
    <property type="entry name" value="Wzz"/>
    <property type="match status" value="1"/>
</dbReference>
<dbReference type="eggNOG" id="COG3944">
    <property type="taxonomic scope" value="Bacteria"/>
</dbReference>
<proteinExistence type="inferred from homology"/>
<dbReference type="GO" id="GO:0004713">
    <property type="term" value="F:protein tyrosine kinase activity"/>
    <property type="evidence" value="ECO:0007669"/>
    <property type="project" value="TreeGrafter"/>
</dbReference>
<evidence type="ECO:0000256" key="3">
    <source>
        <dbReference type="ARBA" id="ARBA00022475"/>
    </source>
</evidence>
<evidence type="ECO:0000313" key="10">
    <source>
        <dbReference type="Proteomes" id="UP000010420"/>
    </source>
</evidence>
<organism evidence="9 10">
    <name type="scientific">Clostridium celatum DSM 1785</name>
    <dbReference type="NCBI Taxonomy" id="545697"/>
    <lineage>
        <taxon>Bacteria</taxon>
        <taxon>Bacillati</taxon>
        <taxon>Bacillota</taxon>
        <taxon>Clostridia</taxon>
        <taxon>Eubacteriales</taxon>
        <taxon>Clostridiaceae</taxon>
        <taxon>Clostridium</taxon>
    </lineage>
</organism>
<reference evidence="9 10" key="1">
    <citation type="submission" date="2012-05" db="EMBL/GenBank/DDBJ databases">
        <authorList>
            <person name="Weinstock G."/>
            <person name="Sodergren E."/>
            <person name="Lobos E.A."/>
            <person name="Fulton L."/>
            <person name="Fulton R."/>
            <person name="Courtney L."/>
            <person name="Fronick C."/>
            <person name="O'Laughlin M."/>
            <person name="Godfrey J."/>
            <person name="Wilson R.M."/>
            <person name="Miner T."/>
            <person name="Farmer C."/>
            <person name="Delehaunty K."/>
            <person name="Cordes M."/>
            <person name="Minx P."/>
            <person name="Tomlinson C."/>
            <person name="Chen J."/>
            <person name="Wollam A."/>
            <person name="Pepin K.H."/>
            <person name="Bhonagiri V."/>
            <person name="Zhang X."/>
            <person name="Suruliraj S."/>
            <person name="Warren W."/>
            <person name="Mitreva M."/>
            <person name="Mardis E.R."/>
            <person name="Wilson R.K."/>
        </authorList>
    </citation>
    <scope>NUCLEOTIDE SEQUENCE [LARGE SCALE GENOMIC DNA]</scope>
    <source>
        <strain evidence="9 10">DSM 1785</strain>
    </source>
</reference>
<evidence type="ECO:0000313" key="9">
    <source>
        <dbReference type="EMBL" id="EKY29070.1"/>
    </source>
</evidence>
<feature type="transmembrane region" description="Helical" evidence="7">
    <location>
        <begin position="172"/>
        <end position="194"/>
    </location>
</feature>
<accession>L1QMW8</accession>
<dbReference type="InterPro" id="IPR003856">
    <property type="entry name" value="LPS_length_determ_N"/>
</dbReference>
<evidence type="ECO:0000256" key="5">
    <source>
        <dbReference type="ARBA" id="ARBA00022989"/>
    </source>
</evidence>
<evidence type="ECO:0000256" key="7">
    <source>
        <dbReference type="SAM" id="Phobius"/>
    </source>
</evidence>
<feature type="domain" description="Polysaccharide chain length determinant N-terminal" evidence="8">
    <location>
        <begin position="5"/>
        <end position="92"/>
    </location>
</feature>
<evidence type="ECO:0000259" key="8">
    <source>
        <dbReference type="Pfam" id="PF02706"/>
    </source>
</evidence>
<comment type="similarity">
    <text evidence="2">Belongs to the CpsC/CapA family.</text>
</comment>
<dbReference type="EMBL" id="AMEZ01000013">
    <property type="protein sequence ID" value="EKY29070.1"/>
    <property type="molecule type" value="Genomic_DNA"/>
</dbReference>
<keyword evidence="5 7" id="KW-1133">Transmembrane helix</keyword>
<comment type="subcellular location">
    <subcellularLocation>
        <location evidence="1">Cell membrane</location>
        <topology evidence="1">Multi-pass membrane protein</topology>
    </subcellularLocation>
</comment>
<evidence type="ECO:0000256" key="1">
    <source>
        <dbReference type="ARBA" id="ARBA00004651"/>
    </source>
</evidence>
<dbReference type="STRING" id="545697.HMPREF0216_00429"/>
<dbReference type="HOGENOM" id="CLU_082668_2_0_9"/>
<dbReference type="GO" id="GO:0005886">
    <property type="term" value="C:plasma membrane"/>
    <property type="evidence" value="ECO:0007669"/>
    <property type="project" value="UniProtKB-SubCell"/>
</dbReference>
<evidence type="ECO:0000256" key="2">
    <source>
        <dbReference type="ARBA" id="ARBA00006683"/>
    </source>
</evidence>
<sequence>MDKEFIQLREFLYLLKKKWALIVFIIAICLISTIAITKYVIKPVYESKTKVFVGKEINNESTYDQWEIQMYQQLMQTYVELASTNNLIESALESINLDKDVEDVLENLSVVQKENTQILEISYKSIDSKESFDVVNAITNEFIKVSRDIIPNVNIEIIDDAQIAKEPLTNNLLRNLVVAFIGGCVLSVSLVLLMDFFNNTFNSKEDVERNLGLPIIGVIPRYNDD</sequence>
<protein>
    <submittedName>
        <fullName evidence="9">Chain length determinant protein</fullName>
    </submittedName>
</protein>
<dbReference type="InterPro" id="IPR050445">
    <property type="entry name" value="Bact_polysacc_biosynth/exp"/>
</dbReference>
<evidence type="ECO:0000256" key="6">
    <source>
        <dbReference type="ARBA" id="ARBA00023136"/>
    </source>
</evidence>
<name>L1QMW8_9CLOT</name>
<keyword evidence="3" id="KW-1003">Cell membrane</keyword>
<dbReference type="PATRIC" id="fig|545697.3.peg.422"/>
<dbReference type="OrthoDB" id="2360475at2"/>